<evidence type="ECO:0000313" key="2">
    <source>
        <dbReference type="EMBL" id="GAA4389597.1"/>
    </source>
</evidence>
<name>A0ABP8JEJ5_9MICO</name>
<dbReference type="Proteomes" id="UP001500642">
    <property type="component" value="Unassembled WGS sequence"/>
</dbReference>
<keyword evidence="3" id="KW-1185">Reference proteome</keyword>
<protein>
    <submittedName>
        <fullName evidence="2">Uncharacterized protein</fullName>
    </submittedName>
</protein>
<feature type="compositionally biased region" description="Basic and acidic residues" evidence="1">
    <location>
        <begin position="268"/>
        <end position="281"/>
    </location>
</feature>
<sequence>MSAPEFDSAYAKLDRAREHQTALAEIWNEYLELSPFDFSLIDDGPKRWVLRATQSEPLPERMSVIFGEWLFNLRSALDSLIWATAVHMSRSDPPPKESALQYPIYDTEEQWTRNLYRLKPLADHQRDMLYAMQPFNTEIPDANFLGWINRLARIDRHRRMTIATARVAELNPVVEASRNDPPALEWGELQFQDGYCDLIRLTVQHGDGPIPKVNPRAGIDPEIAEWGDSPWWSRKRFSDRLHVMELFVRAEVAVYEYDCTGRTREFNPTTEEFRQESDRRRASSTRAPIARPSRSDVTWSKATGRKASTVSKFLGEDFPSHGPGEVEPR</sequence>
<feature type="region of interest" description="Disordered" evidence="1">
    <location>
        <begin position="310"/>
        <end position="329"/>
    </location>
</feature>
<gene>
    <name evidence="2" type="ORF">GCM10023167_15470</name>
</gene>
<dbReference type="RefSeq" id="WP_345031185.1">
    <property type="nucleotide sequence ID" value="NZ_BAABGL010000007.1"/>
</dbReference>
<proteinExistence type="predicted"/>
<organism evidence="2 3">
    <name type="scientific">Brevibacterium pityocampae</name>
    <dbReference type="NCBI Taxonomy" id="506594"/>
    <lineage>
        <taxon>Bacteria</taxon>
        <taxon>Bacillati</taxon>
        <taxon>Actinomycetota</taxon>
        <taxon>Actinomycetes</taxon>
        <taxon>Micrococcales</taxon>
        <taxon>Brevibacteriaceae</taxon>
        <taxon>Brevibacterium</taxon>
    </lineage>
</organism>
<accession>A0ABP8JEJ5</accession>
<evidence type="ECO:0000313" key="3">
    <source>
        <dbReference type="Proteomes" id="UP001500642"/>
    </source>
</evidence>
<feature type="region of interest" description="Disordered" evidence="1">
    <location>
        <begin position="268"/>
        <end position="304"/>
    </location>
</feature>
<feature type="compositionally biased region" description="Polar residues" evidence="1">
    <location>
        <begin position="295"/>
        <end position="304"/>
    </location>
</feature>
<reference evidence="3" key="1">
    <citation type="journal article" date="2019" name="Int. J. Syst. Evol. Microbiol.">
        <title>The Global Catalogue of Microorganisms (GCM) 10K type strain sequencing project: providing services to taxonomists for standard genome sequencing and annotation.</title>
        <authorList>
            <consortium name="The Broad Institute Genomics Platform"/>
            <consortium name="The Broad Institute Genome Sequencing Center for Infectious Disease"/>
            <person name="Wu L."/>
            <person name="Ma J."/>
        </authorList>
    </citation>
    <scope>NUCLEOTIDE SEQUENCE [LARGE SCALE GENOMIC DNA]</scope>
    <source>
        <strain evidence="3">JCM 17808</strain>
    </source>
</reference>
<evidence type="ECO:0000256" key="1">
    <source>
        <dbReference type="SAM" id="MobiDB-lite"/>
    </source>
</evidence>
<dbReference type="EMBL" id="BAABGL010000007">
    <property type="protein sequence ID" value="GAA4389597.1"/>
    <property type="molecule type" value="Genomic_DNA"/>
</dbReference>
<feature type="compositionally biased region" description="Basic and acidic residues" evidence="1">
    <location>
        <begin position="314"/>
        <end position="329"/>
    </location>
</feature>
<comment type="caution">
    <text evidence="2">The sequence shown here is derived from an EMBL/GenBank/DDBJ whole genome shotgun (WGS) entry which is preliminary data.</text>
</comment>